<feature type="compositionally biased region" description="Basic and acidic residues" evidence="1">
    <location>
        <begin position="19"/>
        <end position="38"/>
    </location>
</feature>
<feature type="region of interest" description="Disordered" evidence="1">
    <location>
        <begin position="1"/>
        <end position="65"/>
    </location>
</feature>
<dbReference type="AlphaFoldDB" id="A0A846X640"/>
<sequence length="207" mass="21932">MTTRGSAPHAVPGGTTSPDRYRQHADHADLGLIEDDRTPLLTKKAPGSLAKDTPDANDRTHNKESINMHDTHPADGLLAALHALPTPEPEQAVCTSGDCQCTDVITCEAARTQAGPNQARPIDAVLDDMGITNPEQRDEVAALFTPASPSDCIDGTVYAVAVNHTWQTVTATIAGSDPDRPMHVLFDASDLRALADALADLEQGARQ</sequence>
<comment type="caution">
    <text evidence="2">The sequence shown here is derived from an EMBL/GenBank/DDBJ whole genome shotgun (WGS) entry which is preliminary data.</text>
</comment>
<dbReference type="RefSeq" id="WP_168547817.1">
    <property type="nucleotide sequence ID" value="NZ_BAAAKS010000010.1"/>
</dbReference>
<keyword evidence="3" id="KW-1185">Reference proteome</keyword>
<accession>A0A846X640</accession>
<protein>
    <submittedName>
        <fullName evidence="2">Uncharacterized protein</fullName>
    </submittedName>
</protein>
<evidence type="ECO:0000313" key="2">
    <source>
        <dbReference type="EMBL" id="NKY20924.1"/>
    </source>
</evidence>
<evidence type="ECO:0000256" key="1">
    <source>
        <dbReference type="SAM" id="MobiDB-lite"/>
    </source>
</evidence>
<name>A0A846X640_9ACTN</name>
<dbReference type="EMBL" id="JAAXOQ010000050">
    <property type="protein sequence ID" value="NKY20924.1"/>
    <property type="molecule type" value="Genomic_DNA"/>
</dbReference>
<evidence type="ECO:0000313" key="3">
    <source>
        <dbReference type="Proteomes" id="UP000582646"/>
    </source>
</evidence>
<reference evidence="2 3" key="1">
    <citation type="submission" date="2020-04" db="EMBL/GenBank/DDBJ databases">
        <title>MicrobeNet Type strains.</title>
        <authorList>
            <person name="Nicholson A.C."/>
        </authorList>
    </citation>
    <scope>NUCLEOTIDE SEQUENCE [LARGE SCALE GENOMIC DNA]</scope>
    <source>
        <strain evidence="2 3">DSM 44113</strain>
    </source>
</reference>
<gene>
    <name evidence="2" type="ORF">HF999_21460</name>
</gene>
<feature type="compositionally biased region" description="Basic and acidic residues" evidence="1">
    <location>
        <begin position="52"/>
        <end position="65"/>
    </location>
</feature>
<proteinExistence type="predicted"/>
<dbReference type="Proteomes" id="UP000582646">
    <property type="component" value="Unassembled WGS sequence"/>
</dbReference>
<organism evidence="2 3">
    <name type="scientific">Tsukamurella spumae</name>
    <dbReference type="NCBI Taxonomy" id="44753"/>
    <lineage>
        <taxon>Bacteria</taxon>
        <taxon>Bacillati</taxon>
        <taxon>Actinomycetota</taxon>
        <taxon>Actinomycetes</taxon>
        <taxon>Mycobacteriales</taxon>
        <taxon>Tsukamurellaceae</taxon>
        <taxon>Tsukamurella</taxon>
    </lineage>
</organism>